<evidence type="ECO:0000313" key="2">
    <source>
        <dbReference type="EMBL" id="PZP53935.1"/>
    </source>
</evidence>
<proteinExistence type="predicted"/>
<sequence length="133" mass="14189">MSLKKLSILSPLMLVFACSSEPAPQTGNAVIVDTTNLPKEIDGISFFTTVDCAGAASSLVNQYLATPSSSIDVQKMEKIRSNAISASIERKPANLPVAELNSIIRDQAGSFSDGNRNAVDYLKAQCRALKLDI</sequence>
<dbReference type="Proteomes" id="UP000249739">
    <property type="component" value="Unassembled WGS sequence"/>
</dbReference>
<organism evidence="2 3">
    <name type="scientific">Micavibrio aeruginosavorus</name>
    <dbReference type="NCBI Taxonomy" id="349221"/>
    <lineage>
        <taxon>Bacteria</taxon>
        <taxon>Pseudomonadati</taxon>
        <taxon>Bdellovibrionota</taxon>
        <taxon>Bdellovibrionia</taxon>
        <taxon>Bdellovibrionales</taxon>
        <taxon>Pseudobdellovibrionaceae</taxon>
        <taxon>Micavibrio</taxon>
    </lineage>
</organism>
<feature type="signal peptide" evidence="1">
    <location>
        <begin position="1"/>
        <end position="23"/>
    </location>
</feature>
<evidence type="ECO:0000256" key="1">
    <source>
        <dbReference type="SAM" id="SignalP"/>
    </source>
</evidence>
<protein>
    <recommendedName>
        <fullName evidence="4">Lipoprotein</fullName>
    </recommendedName>
</protein>
<gene>
    <name evidence="2" type="ORF">DI586_10515</name>
</gene>
<evidence type="ECO:0000313" key="3">
    <source>
        <dbReference type="Proteomes" id="UP000249739"/>
    </source>
</evidence>
<accession>A0A2W5FCZ1</accession>
<dbReference type="PROSITE" id="PS51257">
    <property type="entry name" value="PROKAR_LIPOPROTEIN"/>
    <property type="match status" value="1"/>
</dbReference>
<reference evidence="2 3" key="1">
    <citation type="submission" date="2017-08" db="EMBL/GenBank/DDBJ databases">
        <title>Infants hospitalized years apart are colonized by the same room-sourced microbial strains.</title>
        <authorList>
            <person name="Brooks B."/>
            <person name="Olm M.R."/>
            <person name="Firek B.A."/>
            <person name="Baker R."/>
            <person name="Thomas B.C."/>
            <person name="Morowitz M.J."/>
            <person name="Banfield J.F."/>
        </authorList>
    </citation>
    <scope>NUCLEOTIDE SEQUENCE [LARGE SCALE GENOMIC DNA]</scope>
    <source>
        <strain evidence="2">S2_006_000_R2_64</strain>
    </source>
</reference>
<name>A0A2W5FCZ1_9BACT</name>
<keyword evidence="1" id="KW-0732">Signal</keyword>
<dbReference type="AlphaFoldDB" id="A0A2W5FCZ1"/>
<dbReference type="EMBL" id="QFOT01000159">
    <property type="protein sequence ID" value="PZP53935.1"/>
    <property type="molecule type" value="Genomic_DNA"/>
</dbReference>
<feature type="chain" id="PRO_5016038527" description="Lipoprotein" evidence="1">
    <location>
        <begin position="24"/>
        <end position="133"/>
    </location>
</feature>
<evidence type="ECO:0008006" key="4">
    <source>
        <dbReference type="Google" id="ProtNLM"/>
    </source>
</evidence>
<comment type="caution">
    <text evidence="2">The sequence shown here is derived from an EMBL/GenBank/DDBJ whole genome shotgun (WGS) entry which is preliminary data.</text>
</comment>